<dbReference type="RefSeq" id="WP_114136069.1">
    <property type="nucleotide sequence ID" value="NZ_CP068435.1"/>
</dbReference>
<evidence type="ECO:0000313" key="3">
    <source>
        <dbReference type="EMBL" id="RCJ03708.1"/>
    </source>
</evidence>
<dbReference type="AlphaFoldDB" id="A0A367P779"/>
<evidence type="ECO:0000256" key="2">
    <source>
        <dbReference type="SAM" id="SignalP"/>
    </source>
</evidence>
<feature type="compositionally biased region" description="Gly residues" evidence="1">
    <location>
        <begin position="28"/>
        <end position="56"/>
    </location>
</feature>
<feature type="region of interest" description="Disordered" evidence="1">
    <location>
        <begin position="28"/>
        <end position="61"/>
    </location>
</feature>
<evidence type="ECO:0000313" key="4">
    <source>
        <dbReference type="Proteomes" id="UP000253501"/>
    </source>
</evidence>
<dbReference type="Proteomes" id="UP000253501">
    <property type="component" value="Unassembled WGS sequence"/>
</dbReference>
<sequence>MKTKLHRLKVLSAVLCVALAACGGGGDDNGGGSGSSGGTGNSGNTSGTGGTGGTGGSTATRTVMFEATPVTGTSAEFLTQLNGQGARGFRFVSGFYFLGNPAGSEQKWA</sequence>
<gene>
    <name evidence="3" type="ORF">DDK22_35925</name>
</gene>
<comment type="caution">
    <text evidence="3">The sequence shown here is derived from an EMBL/GenBank/DDBJ whole genome shotgun (WGS) entry which is preliminary data.</text>
</comment>
<reference evidence="3 4" key="1">
    <citation type="submission" date="2018-04" db="EMBL/GenBank/DDBJ databases">
        <title>Cupriavidus necator CR12 genome sequencing and assembly.</title>
        <authorList>
            <person name="Ben Fekih I."/>
            <person name="Mazhar H.S."/>
            <person name="Bello S.K."/>
            <person name="Rensing C."/>
        </authorList>
    </citation>
    <scope>NUCLEOTIDE SEQUENCE [LARGE SCALE GENOMIC DNA]</scope>
    <source>
        <strain evidence="3 4">CR12</strain>
    </source>
</reference>
<name>A0A367P779_CUPNE</name>
<dbReference type="PROSITE" id="PS51257">
    <property type="entry name" value="PROKAR_LIPOPROTEIN"/>
    <property type="match status" value="1"/>
</dbReference>
<protein>
    <submittedName>
        <fullName evidence="3">Uncharacterized protein</fullName>
    </submittedName>
</protein>
<feature type="chain" id="PRO_5016778077" evidence="2">
    <location>
        <begin position="21"/>
        <end position="109"/>
    </location>
</feature>
<organism evidence="3 4">
    <name type="scientific">Cupriavidus necator</name>
    <name type="common">Alcaligenes eutrophus</name>
    <name type="synonym">Ralstonia eutropha</name>
    <dbReference type="NCBI Taxonomy" id="106590"/>
    <lineage>
        <taxon>Bacteria</taxon>
        <taxon>Pseudomonadati</taxon>
        <taxon>Pseudomonadota</taxon>
        <taxon>Betaproteobacteria</taxon>
        <taxon>Burkholderiales</taxon>
        <taxon>Burkholderiaceae</taxon>
        <taxon>Cupriavidus</taxon>
    </lineage>
</organism>
<evidence type="ECO:0000256" key="1">
    <source>
        <dbReference type="SAM" id="MobiDB-lite"/>
    </source>
</evidence>
<accession>A0A367P779</accession>
<keyword evidence="2" id="KW-0732">Signal</keyword>
<feature type="signal peptide" evidence="2">
    <location>
        <begin position="1"/>
        <end position="20"/>
    </location>
</feature>
<proteinExistence type="predicted"/>
<dbReference type="EMBL" id="QDHA01000132">
    <property type="protein sequence ID" value="RCJ03708.1"/>
    <property type="molecule type" value="Genomic_DNA"/>
</dbReference>